<gene>
    <name evidence="4" type="ORF">FB45DRAFT_933801</name>
</gene>
<feature type="transmembrane region" description="Helical" evidence="2">
    <location>
        <begin position="685"/>
        <end position="707"/>
    </location>
</feature>
<evidence type="ECO:0000256" key="2">
    <source>
        <dbReference type="SAM" id="Phobius"/>
    </source>
</evidence>
<keyword evidence="2" id="KW-1133">Transmembrane helix</keyword>
<dbReference type="Pfam" id="PF16862">
    <property type="entry name" value="Glyco_hydro_79C"/>
    <property type="match status" value="1"/>
</dbReference>
<feature type="region of interest" description="Disordered" evidence="1">
    <location>
        <begin position="654"/>
        <end position="681"/>
    </location>
</feature>
<dbReference type="InterPro" id="IPR031728">
    <property type="entry name" value="GlcAase_C"/>
</dbReference>
<keyword evidence="5" id="KW-1185">Reference proteome</keyword>
<sequence length="710" mass="75604">MFDGAGRWVSCRVCHPLHADVSVESLGIPESLGFSLLPSSCLLDSPPSKMGRSILLTLFLLFRVGHGAITVYHAQGDQAAFTTAAGSASGASQTGTYSGPAAYNPTSLSAPPLPTASVLTTLPVQLQNSGTTGMSIKQKGSFIGFSIEMSVTNQVLGKNSTLIQVPFLNLMGNIQQRAGSVMVRVGGNTQESAVLVDTLEHQDGRILEKNLTGVTGTTQTPPLDYTRDLLYLMRNISSFVNVHWFLGVPWFVTTPFDTAIVRASDEILGDYLLGLQAGNEPDFYTLHGHRGATYGPYDYLGEFSDFVNQISSDGSDSDGRARTVLIGPNLASFAWTPQQQWDTGFVDQFSSNLAFLAVEKYPADNCAQMFNTGGEIVDPQTELPKYLTHNAPKDILAQYLNDTAFAQTKNKPFLMFETNTASCGGFLGISDSFTAALWGVDYALQLAHSNFSGAMFHLGGQNVFYNPFTSPPTNESSFHQWTVGPLYYSALVMAEAMGASNESQVLDLPIDGISEFTPVYAIYENGVPKRVAIINYLDDSTGAHDVEAVISIGGTTMPAEVKVKYLAATTVVQKGSYTWAGQTFGYHYESDGRPMGDEDIQTVQCDSTAQTCTVKVPAPGMALVFLSDDAQTEGGGQPSVTFATTAKTKTRNTVTADPSVLATSNGGRLSDHELAGTSKPPNSGVALRASVGLAVVGVVSGVVLGLLGRA</sequence>
<dbReference type="InterPro" id="IPR052974">
    <property type="entry name" value="GH79_Enzymes"/>
</dbReference>
<accession>A0AAD7BDJ6</accession>
<proteinExistence type="predicted"/>
<dbReference type="InterPro" id="IPR017853">
    <property type="entry name" value="GH"/>
</dbReference>
<dbReference type="GO" id="GO:0016787">
    <property type="term" value="F:hydrolase activity"/>
    <property type="evidence" value="ECO:0007669"/>
    <property type="project" value="UniProtKB-KW"/>
</dbReference>
<keyword evidence="2" id="KW-0812">Transmembrane</keyword>
<evidence type="ECO:0000313" key="4">
    <source>
        <dbReference type="EMBL" id="KAJ7617286.1"/>
    </source>
</evidence>
<dbReference type="PANTHER" id="PTHR36183">
    <property type="entry name" value="BETA-GLUCURONIDASE"/>
    <property type="match status" value="1"/>
</dbReference>
<evidence type="ECO:0000259" key="3">
    <source>
        <dbReference type="Pfam" id="PF16862"/>
    </source>
</evidence>
<reference evidence="4" key="1">
    <citation type="submission" date="2023-03" db="EMBL/GenBank/DDBJ databases">
        <title>Massive genome expansion in bonnet fungi (Mycena s.s.) driven by repeated elements and novel gene families across ecological guilds.</title>
        <authorList>
            <consortium name="Lawrence Berkeley National Laboratory"/>
            <person name="Harder C.B."/>
            <person name="Miyauchi S."/>
            <person name="Viragh M."/>
            <person name="Kuo A."/>
            <person name="Thoen E."/>
            <person name="Andreopoulos B."/>
            <person name="Lu D."/>
            <person name="Skrede I."/>
            <person name="Drula E."/>
            <person name="Henrissat B."/>
            <person name="Morin E."/>
            <person name="Kohler A."/>
            <person name="Barry K."/>
            <person name="LaButti K."/>
            <person name="Morin E."/>
            <person name="Salamov A."/>
            <person name="Lipzen A."/>
            <person name="Mereny Z."/>
            <person name="Hegedus B."/>
            <person name="Baldrian P."/>
            <person name="Stursova M."/>
            <person name="Weitz H."/>
            <person name="Taylor A."/>
            <person name="Grigoriev I.V."/>
            <person name="Nagy L.G."/>
            <person name="Martin F."/>
            <person name="Kauserud H."/>
        </authorList>
    </citation>
    <scope>NUCLEOTIDE SEQUENCE</scope>
    <source>
        <strain evidence="4">9284</strain>
    </source>
</reference>
<evidence type="ECO:0000256" key="1">
    <source>
        <dbReference type="SAM" id="MobiDB-lite"/>
    </source>
</evidence>
<keyword evidence="4" id="KW-0378">Hydrolase</keyword>
<protein>
    <submittedName>
        <fullName evidence="4">Glycoside hydrolase family 79 protein</fullName>
    </submittedName>
</protein>
<keyword evidence="2" id="KW-0472">Membrane</keyword>
<feature type="domain" description="Beta-glucuronidase C-terminal" evidence="3">
    <location>
        <begin position="520"/>
        <end position="623"/>
    </location>
</feature>
<dbReference type="EMBL" id="JARKIF010000021">
    <property type="protein sequence ID" value="KAJ7617286.1"/>
    <property type="molecule type" value="Genomic_DNA"/>
</dbReference>
<dbReference type="Proteomes" id="UP001221142">
    <property type="component" value="Unassembled WGS sequence"/>
</dbReference>
<evidence type="ECO:0000313" key="5">
    <source>
        <dbReference type="Proteomes" id="UP001221142"/>
    </source>
</evidence>
<dbReference type="SUPFAM" id="SSF51445">
    <property type="entry name" value="(Trans)glycosidases"/>
    <property type="match status" value="1"/>
</dbReference>
<dbReference type="Gene3D" id="3.20.20.80">
    <property type="entry name" value="Glycosidases"/>
    <property type="match status" value="1"/>
</dbReference>
<organism evidence="4 5">
    <name type="scientific">Roridomyces roridus</name>
    <dbReference type="NCBI Taxonomy" id="1738132"/>
    <lineage>
        <taxon>Eukaryota</taxon>
        <taxon>Fungi</taxon>
        <taxon>Dikarya</taxon>
        <taxon>Basidiomycota</taxon>
        <taxon>Agaricomycotina</taxon>
        <taxon>Agaricomycetes</taxon>
        <taxon>Agaricomycetidae</taxon>
        <taxon>Agaricales</taxon>
        <taxon>Marasmiineae</taxon>
        <taxon>Mycenaceae</taxon>
        <taxon>Roridomyces</taxon>
    </lineage>
</organism>
<dbReference type="PANTHER" id="PTHR36183:SF2">
    <property type="entry name" value="BETA-GLUCURONIDASE C-TERMINAL DOMAIN-CONTAINING PROTEIN"/>
    <property type="match status" value="1"/>
</dbReference>
<comment type="caution">
    <text evidence="4">The sequence shown here is derived from an EMBL/GenBank/DDBJ whole genome shotgun (WGS) entry which is preliminary data.</text>
</comment>
<name>A0AAD7BDJ6_9AGAR</name>
<dbReference type="AlphaFoldDB" id="A0AAD7BDJ6"/>